<dbReference type="CDD" id="cd07385">
    <property type="entry name" value="MPP_YkuE_C"/>
    <property type="match status" value="1"/>
</dbReference>
<keyword evidence="1" id="KW-0472">Membrane</keyword>
<feature type="transmembrane region" description="Helical" evidence="1">
    <location>
        <begin position="46"/>
        <end position="63"/>
    </location>
</feature>
<dbReference type="InterPro" id="IPR004843">
    <property type="entry name" value="Calcineurin-like_PHP"/>
</dbReference>
<accession>A0A1F5SYU9</accession>
<dbReference type="Proteomes" id="UP000179001">
    <property type="component" value="Unassembled WGS sequence"/>
</dbReference>
<dbReference type="STRING" id="1798002.A2478_05460"/>
<dbReference type="EMBL" id="MFGJ01000007">
    <property type="protein sequence ID" value="OGF31897.1"/>
    <property type="molecule type" value="Genomic_DNA"/>
</dbReference>
<dbReference type="AlphaFoldDB" id="A0A1F5SYU9"/>
<feature type="transmembrane region" description="Helical" evidence="1">
    <location>
        <begin position="6"/>
        <end position="25"/>
    </location>
</feature>
<reference evidence="3 4" key="1">
    <citation type="journal article" date="2016" name="Nat. Commun.">
        <title>Thousands of microbial genomes shed light on interconnected biogeochemical processes in an aquifer system.</title>
        <authorList>
            <person name="Anantharaman K."/>
            <person name="Brown C.T."/>
            <person name="Hug L.A."/>
            <person name="Sharon I."/>
            <person name="Castelle C.J."/>
            <person name="Probst A.J."/>
            <person name="Thomas B.C."/>
            <person name="Singh A."/>
            <person name="Wilkins M.J."/>
            <person name="Karaoz U."/>
            <person name="Brodie E.L."/>
            <person name="Williams K.H."/>
            <person name="Hubbard S.S."/>
            <person name="Banfield J.F."/>
        </authorList>
    </citation>
    <scope>NUCLEOTIDE SEQUENCE [LARGE SCALE GENOMIC DNA]</scope>
</reference>
<comment type="caution">
    <text evidence="3">The sequence shown here is derived from an EMBL/GenBank/DDBJ whole genome shotgun (WGS) entry which is preliminary data.</text>
</comment>
<sequence>MLQFIWDYQIFSYILFCSIFAYLVFKNYKRTKILDSKKKRISKLTVGSFFILGVLILIYGSIIEPRLMKITNIDINLRQTQKHEQLKIVHISDIHVGTYKKEQYIRRLADEINKIRPDLVVMTGDFILNNQEDAEYLRPLEKISRIYPTYAVTGNHEYNLGDWNNSSFSSLNDKTTTLRKVFDEIGVTLLENQTKLIADNQGPFYLIGIEDIWKQNEELKNNLEKITANLNREYPTILLSHNPDIIIQDTSAFDLILSGHTHGGQIRLPFIGSVMKLPTEISDSYDKGLFSLENGNQLFITSGVGESSPRSRLFCLPEIVVINLDL</sequence>
<evidence type="ECO:0000313" key="4">
    <source>
        <dbReference type="Proteomes" id="UP000179001"/>
    </source>
</evidence>
<dbReference type="PANTHER" id="PTHR31302">
    <property type="entry name" value="TRANSMEMBRANE PROTEIN WITH METALLOPHOSPHOESTERASE DOMAIN-RELATED"/>
    <property type="match status" value="1"/>
</dbReference>
<gene>
    <name evidence="3" type="ORF">A2478_05460</name>
</gene>
<dbReference type="Pfam" id="PF00149">
    <property type="entry name" value="Metallophos"/>
    <property type="match status" value="1"/>
</dbReference>
<evidence type="ECO:0000313" key="3">
    <source>
        <dbReference type="EMBL" id="OGF31897.1"/>
    </source>
</evidence>
<keyword evidence="1" id="KW-1133">Transmembrane helix</keyword>
<dbReference type="GO" id="GO:0016787">
    <property type="term" value="F:hydrolase activity"/>
    <property type="evidence" value="ECO:0007669"/>
    <property type="project" value="InterPro"/>
</dbReference>
<dbReference type="SUPFAM" id="SSF56300">
    <property type="entry name" value="Metallo-dependent phosphatases"/>
    <property type="match status" value="1"/>
</dbReference>
<evidence type="ECO:0000259" key="2">
    <source>
        <dbReference type="Pfam" id="PF00149"/>
    </source>
</evidence>
<keyword evidence="1" id="KW-0812">Transmembrane</keyword>
<dbReference type="PANTHER" id="PTHR31302:SF0">
    <property type="entry name" value="TRANSMEMBRANE PROTEIN WITH METALLOPHOSPHOESTERASE DOMAIN"/>
    <property type="match status" value="1"/>
</dbReference>
<evidence type="ECO:0000256" key="1">
    <source>
        <dbReference type="SAM" id="Phobius"/>
    </source>
</evidence>
<dbReference type="Gene3D" id="3.60.21.10">
    <property type="match status" value="1"/>
</dbReference>
<protein>
    <recommendedName>
        <fullName evidence="2">Calcineurin-like phosphoesterase domain-containing protein</fullName>
    </recommendedName>
</protein>
<dbReference type="InterPro" id="IPR051158">
    <property type="entry name" value="Metallophosphoesterase_sf"/>
</dbReference>
<proteinExistence type="predicted"/>
<name>A0A1F5SYU9_9BACT</name>
<feature type="domain" description="Calcineurin-like phosphoesterase" evidence="2">
    <location>
        <begin position="86"/>
        <end position="263"/>
    </location>
</feature>
<organism evidence="3 4">
    <name type="scientific">Candidatus Falkowbacteria bacterium RIFOXYC2_FULL_36_12</name>
    <dbReference type="NCBI Taxonomy" id="1798002"/>
    <lineage>
        <taxon>Bacteria</taxon>
        <taxon>Candidatus Falkowiibacteriota</taxon>
    </lineage>
</organism>
<dbReference type="InterPro" id="IPR029052">
    <property type="entry name" value="Metallo-depent_PP-like"/>
</dbReference>